<feature type="region of interest" description="Disordered" evidence="1">
    <location>
        <begin position="1"/>
        <end position="93"/>
    </location>
</feature>
<protein>
    <submittedName>
        <fullName evidence="2">Uncharacterized protein</fullName>
    </submittedName>
</protein>
<accession>A0A9P0AUS0</accession>
<dbReference type="EMBL" id="OV121132">
    <property type="protein sequence ID" value="CAH0547612.1"/>
    <property type="molecule type" value="Genomic_DNA"/>
</dbReference>
<reference evidence="2" key="1">
    <citation type="submission" date="2021-12" db="EMBL/GenBank/DDBJ databases">
        <authorList>
            <person name="King R."/>
        </authorList>
    </citation>
    <scope>NUCLEOTIDE SEQUENCE</scope>
</reference>
<organism evidence="2 3">
    <name type="scientific">Brassicogethes aeneus</name>
    <name type="common">Rape pollen beetle</name>
    <name type="synonym">Meligethes aeneus</name>
    <dbReference type="NCBI Taxonomy" id="1431903"/>
    <lineage>
        <taxon>Eukaryota</taxon>
        <taxon>Metazoa</taxon>
        <taxon>Ecdysozoa</taxon>
        <taxon>Arthropoda</taxon>
        <taxon>Hexapoda</taxon>
        <taxon>Insecta</taxon>
        <taxon>Pterygota</taxon>
        <taxon>Neoptera</taxon>
        <taxon>Endopterygota</taxon>
        <taxon>Coleoptera</taxon>
        <taxon>Polyphaga</taxon>
        <taxon>Cucujiformia</taxon>
        <taxon>Nitidulidae</taxon>
        <taxon>Meligethinae</taxon>
        <taxon>Brassicogethes</taxon>
    </lineage>
</organism>
<gene>
    <name evidence="2" type="ORF">MELIAE_LOCUS1568</name>
</gene>
<proteinExistence type="predicted"/>
<feature type="compositionally biased region" description="Polar residues" evidence="1">
    <location>
        <begin position="52"/>
        <end position="81"/>
    </location>
</feature>
<evidence type="ECO:0000313" key="3">
    <source>
        <dbReference type="Proteomes" id="UP001154078"/>
    </source>
</evidence>
<dbReference type="AlphaFoldDB" id="A0A9P0AUS0"/>
<feature type="compositionally biased region" description="Low complexity" evidence="1">
    <location>
        <begin position="37"/>
        <end position="51"/>
    </location>
</feature>
<name>A0A9P0AUS0_BRAAE</name>
<dbReference type="OrthoDB" id="6618101at2759"/>
<evidence type="ECO:0000256" key="1">
    <source>
        <dbReference type="SAM" id="MobiDB-lite"/>
    </source>
</evidence>
<evidence type="ECO:0000313" key="2">
    <source>
        <dbReference type="EMBL" id="CAH0547612.1"/>
    </source>
</evidence>
<dbReference type="Proteomes" id="UP001154078">
    <property type="component" value="Chromosome 1"/>
</dbReference>
<sequence length="93" mass="9294">MLSYMLPPGGDEKPPAGPPPATHNGSNGNGRLQLAFAGAAGATLTNGRGTTPLSKETSVSSFASDVTTATHSSMTPTSNASEKGKPKLIVNAN</sequence>
<keyword evidence="3" id="KW-1185">Reference proteome</keyword>